<feature type="transmembrane region" description="Helical" evidence="5">
    <location>
        <begin position="73"/>
        <end position="93"/>
    </location>
</feature>
<comment type="subcellular location">
    <subcellularLocation>
        <location evidence="1">Membrane</location>
        <topology evidence="1">Multi-pass membrane protein</topology>
    </subcellularLocation>
</comment>
<feature type="transmembrane region" description="Helical" evidence="5">
    <location>
        <begin position="34"/>
        <end position="53"/>
    </location>
</feature>
<evidence type="ECO:0000256" key="1">
    <source>
        <dbReference type="ARBA" id="ARBA00004141"/>
    </source>
</evidence>
<feature type="domain" description="Methylamine utilisation protein MauE" evidence="6">
    <location>
        <begin position="32"/>
        <end position="159"/>
    </location>
</feature>
<evidence type="ECO:0000256" key="5">
    <source>
        <dbReference type="SAM" id="Phobius"/>
    </source>
</evidence>
<keyword evidence="8" id="KW-1185">Reference proteome</keyword>
<evidence type="ECO:0000313" key="8">
    <source>
        <dbReference type="Proteomes" id="UP000595498"/>
    </source>
</evidence>
<dbReference type="InterPro" id="IPR009908">
    <property type="entry name" value="Methylamine_util_MauE"/>
</dbReference>
<dbReference type="EMBL" id="CP068224">
    <property type="protein sequence ID" value="QQT54557.1"/>
    <property type="molecule type" value="Genomic_DNA"/>
</dbReference>
<organism evidence="7 8">
    <name type="scientific">Sphingobacterium multivorum</name>
    <dbReference type="NCBI Taxonomy" id="28454"/>
    <lineage>
        <taxon>Bacteria</taxon>
        <taxon>Pseudomonadati</taxon>
        <taxon>Bacteroidota</taxon>
        <taxon>Sphingobacteriia</taxon>
        <taxon>Sphingobacteriales</taxon>
        <taxon>Sphingobacteriaceae</taxon>
        <taxon>Sphingobacterium</taxon>
    </lineage>
</organism>
<evidence type="ECO:0000256" key="4">
    <source>
        <dbReference type="ARBA" id="ARBA00023136"/>
    </source>
</evidence>
<reference evidence="7 8" key="1">
    <citation type="submission" date="2021-01" db="EMBL/GenBank/DDBJ databases">
        <title>FDA dAtabase for Regulatory Grade micrObial Sequences (FDA-ARGOS): Supporting development and validation of Infectious Disease Dx tests.</title>
        <authorList>
            <person name="Sproer C."/>
            <person name="Gronow S."/>
            <person name="Severitt S."/>
            <person name="Schroder I."/>
            <person name="Tallon L."/>
            <person name="Sadzewicz L."/>
            <person name="Zhao X."/>
            <person name="Boylan J."/>
            <person name="Ott S."/>
            <person name="Bowen H."/>
            <person name="Vavikolanu K."/>
            <person name="Mehta A."/>
            <person name="Aluvathingal J."/>
            <person name="Nadendla S."/>
            <person name="Lowell S."/>
            <person name="Myers T."/>
            <person name="Yan Y."/>
            <person name="Sichtig H."/>
        </authorList>
    </citation>
    <scope>NUCLEOTIDE SEQUENCE [LARGE SCALE GENOMIC DNA]</scope>
    <source>
        <strain evidence="7 8">FDAARGOS_1141</strain>
    </source>
</reference>
<accession>A0ABX7CR29</accession>
<gene>
    <name evidence="7" type="ORF">I6I98_04680</name>
</gene>
<dbReference type="Pfam" id="PF07291">
    <property type="entry name" value="MauE"/>
    <property type="match status" value="1"/>
</dbReference>
<feature type="transmembrane region" description="Helical" evidence="5">
    <location>
        <begin position="145"/>
        <end position="163"/>
    </location>
</feature>
<name>A0ABX7CR29_SPHMU</name>
<dbReference type="Proteomes" id="UP000595498">
    <property type="component" value="Chromosome"/>
</dbReference>
<evidence type="ECO:0000259" key="6">
    <source>
        <dbReference type="Pfam" id="PF07291"/>
    </source>
</evidence>
<proteinExistence type="predicted"/>
<protein>
    <recommendedName>
        <fullName evidence="6">Methylamine utilisation protein MauE domain-containing protein</fullName>
    </recommendedName>
</protein>
<keyword evidence="3 5" id="KW-1133">Transmembrane helix</keyword>
<keyword evidence="2 5" id="KW-0812">Transmembrane</keyword>
<sequence>MERSGKYIQYDGAGAASTVSIKAQQSKWQTYMDWYILIALVMLILLLFFTGLGKVFNHAAFVSQLHKQPLPQWSMSILSYLLPMLELGTVLLMCIPQVRIWGLGLAILLMTAYSIYAYLAYIEIYGYVPCACGKVFEKMSWKQHFQFNLAVTLLAAPAWLMEYKLKLMEYKTKKTAIKTMHSESRRGFDQQER</sequence>
<keyword evidence="4 5" id="KW-0472">Membrane</keyword>
<feature type="transmembrane region" description="Helical" evidence="5">
    <location>
        <begin position="100"/>
        <end position="119"/>
    </location>
</feature>
<evidence type="ECO:0000256" key="2">
    <source>
        <dbReference type="ARBA" id="ARBA00022692"/>
    </source>
</evidence>
<evidence type="ECO:0000313" key="7">
    <source>
        <dbReference type="EMBL" id="QQT54557.1"/>
    </source>
</evidence>
<evidence type="ECO:0000256" key="3">
    <source>
        <dbReference type="ARBA" id="ARBA00022989"/>
    </source>
</evidence>